<dbReference type="EMBL" id="HBGE01034005">
    <property type="protein sequence ID" value="CAD9127746.1"/>
    <property type="molecule type" value="Transcribed_RNA"/>
</dbReference>
<reference evidence="3" key="1">
    <citation type="submission" date="2021-01" db="EMBL/GenBank/DDBJ databases">
        <authorList>
            <person name="Corre E."/>
            <person name="Pelletier E."/>
            <person name="Niang G."/>
            <person name="Scheremetjew M."/>
            <person name="Finn R."/>
            <person name="Kale V."/>
            <person name="Holt S."/>
            <person name="Cochrane G."/>
            <person name="Meng A."/>
            <person name="Brown T."/>
            <person name="Cohen L."/>
        </authorList>
    </citation>
    <scope>NUCLEOTIDE SEQUENCE</scope>
    <source>
        <strain evidence="3">OF101</strain>
    </source>
</reference>
<dbReference type="AlphaFoldDB" id="A0A7S1MC94"/>
<sequence>MGSSAAEKKKNDAEGRKKKQEVAAEKEAHANSQDEDDGAEEEKEATYMPDVWDKAAHLLCLTWWLLSHCALLRFNCTAGGAWSLLMIVIEIAVLAMHAVGLNKAALLISIGETAGTHFQRFFLDGHPTLLAGVASTFPLMNLHLLSASLAYVSAPWTDPSHKPSFENWLMALILGAAINVLIYVCWTWGTLDLCPLLPALYMLPGPGQFLRRKTIDFLSAE</sequence>
<proteinExistence type="predicted"/>
<evidence type="ECO:0000256" key="1">
    <source>
        <dbReference type="SAM" id="MobiDB-lite"/>
    </source>
</evidence>
<feature type="transmembrane region" description="Helical" evidence="2">
    <location>
        <begin position="129"/>
        <end position="156"/>
    </location>
</feature>
<evidence type="ECO:0000313" key="3">
    <source>
        <dbReference type="EMBL" id="CAD9127746.1"/>
    </source>
</evidence>
<accession>A0A7S1MC94</accession>
<feature type="transmembrane region" description="Helical" evidence="2">
    <location>
        <begin position="81"/>
        <end position="99"/>
    </location>
</feature>
<feature type="compositionally biased region" description="Acidic residues" evidence="1">
    <location>
        <begin position="33"/>
        <end position="43"/>
    </location>
</feature>
<feature type="region of interest" description="Disordered" evidence="1">
    <location>
        <begin position="1"/>
        <end position="44"/>
    </location>
</feature>
<evidence type="ECO:0000256" key="2">
    <source>
        <dbReference type="SAM" id="Phobius"/>
    </source>
</evidence>
<feature type="transmembrane region" description="Helical" evidence="2">
    <location>
        <begin position="168"/>
        <end position="189"/>
    </location>
</feature>
<protein>
    <submittedName>
        <fullName evidence="3">Uncharacterized protein</fullName>
    </submittedName>
</protein>
<organism evidence="3">
    <name type="scientific">Alexandrium catenella</name>
    <name type="common">Red tide dinoflagellate</name>
    <name type="synonym">Gonyaulax catenella</name>
    <dbReference type="NCBI Taxonomy" id="2925"/>
    <lineage>
        <taxon>Eukaryota</taxon>
        <taxon>Sar</taxon>
        <taxon>Alveolata</taxon>
        <taxon>Dinophyceae</taxon>
        <taxon>Gonyaulacales</taxon>
        <taxon>Pyrocystaceae</taxon>
        <taxon>Alexandrium</taxon>
    </lineage>
</organism>
<keyword evidence="2" id="KW-0812">Transmembrane</keyword>
<gene>
    <name evidence="3" type="ORF">ACAT0790_LOCUS20582</name>
</gene>
<name>A0A7S1MC94_ALECA</name>
<feature type="compositionally biased region" description="Basic and acidic residues" evidence="1">
    <location>
        <begin position="1"/>
        <end position="29"/>
    </location>
</feature>
<keyword evidence="2" id="KW-1133">Transmembrane helix</keyword>
<keyword evidence="2" id="KW-0472">Membrane</keyword>